<name>A0A482X6L7_LAOST</name>
<dbReference type="OrthoDB" id="440325at2759"/>
<dbReference type="Gene3D" id="3.40.309.10">
    <property type="entry name" value="Aldehyde Dehydrogenase, Chain A, domain 2"/>
    <property type="match status" value="1"/>
</dbReference>
<keyword evidence="7" id="KW-1133">Transmembrane helix</keyword>
<dbReference type="STRING" id="195883.A0A482X6L7"/>
<dbReference type="FunFam" id="3.40.605.10:FF:000004">
    <property type="entry name" value="Aldehyde dehydrogenase"/>
    <property type="match status" value="1"/>
</dbReference>
<dbReference type="InParanoid" id="A0A482X6L7"/>
<dbReference type="AlphaFoldDB" id="A0A482X6L7"/>
<dbReference type="InterPro" id="IPR015590">
    <property type="entry name" value="Aldehyde_DH_dom"/>
</dbReference>
<dbReference type="CDD" id="cd07132">
    <property type="entry name" value="ALDH_F3AB"/>
    <property type="match status" value="1"/>
</dbReference>
<feature type="domain" description="Aldehyde dehydrogenase" evidence="8">
    <location>
        <begin position="86"/>
        <end position="509"/>
    </location>
</feature>
<keyword evidence="2 5" id="KW-0560">Oxidoreductase</keyword>
<dbReference type="GO" id="GO:0006081">
    <property type="term" value="P:aldehyde metabolic process"/>
    <property type="evidence" value="ECO:0007669"/>
    <property type="project" value="InterPro"/>
</dbReference>
<dbReference type="EMBL" id="QKKF02016774">
    <property type="protein sequence ID" value="RZF41529.1"/>
    <property type="molecule type" value="Genomic_DNA"/>
</dbReference>
<gene>
    <name evidence="9" type="ORF">LSTR_LSTR000243</name>
</gene>
<dbReference type="InterPro" id="IPR029510">
    <property type="entry name" value="Ald_DH_CS_GLU"/>
</dbReference>
<comment type="similarity">
    <text evidence="1 5">Belongs to the aldehyde dehydrogenase family.</text>
</comment>
<accession>A0A482X6L7</accession>
<keyword evidence="7" id="KW-0472">Membrane</keyword>
<comment type="caution">
    <text evidence="9">The sequence shown here is derived from an EMBL/GenBank/DDBJ whole genome shotgun (WGS) entry which is preliminary data.</text>
</comment>
<sequence length="582" mass="64813">MVHGVHPASDDNLSQQTDNEDEACLEVVVHPTPSATAPATPPPDEPPLSQVIVVQPVNGHLPNNNNNNTLPETEREPLLDNKMVNYSELVQSSRSVFDSGKTKPYEYRVGQLQRLMRMYTEHGADLAAALATDLRKSKQEAYLLEIEFLINDLKNTLMNLKDWMKPDKPEKSFANLMDDVLILKDPRGVVLVLGAWNYPIQLTLLPMHGAIAAGNCVIIKPSEVAPASAKIMAELIPKYLDQDCFKVVQGGVAETTELLKQRFDYIFYTGSTSVGKIVRAAANEYLTPVTLELGGKSPVYIDNSVNMRMAARRILWGKCINAGQTCIAPDYILCTREVQDKFVKEAKEVLKEWYGSNIQSSPDLCRIISDRHYKRLSELLDSGTVAVGGERDPVDRFIGPTVLVDVKPTDPVMKEEIFGPILPIVNVENAYEAIGFINSREIPLTLYVFTNKSADMQLFLKHTSSGSVCCNDTAVHLAVETLPFGGVGHSGMGAYHGKYTFDTFTHKKSCLVKDYNPLLESLASSRYPPYSDKKMNFIAMLMRKRRSLGLQYIPYAMTFAVGVLTAVAFMKFYKVVPYSRRP</sequence>
<protein>
    <recommendedName>
        <fullName evidence="8">Aldehyde dehydrogenase domain-containing protein</fullName>
    </recommendedName>
</protein>
<dbReference type="SMR" id="A0A482X6L7"/>
<proteinExistence type="inferred from homology"/>
<dbReference type="FunCoup" id="A0A482X6L7">
    <property type="interactions" value="489"/>
</dbReference>
<dbReference type="FunFam" id="3.40.309.10:FF:000003">
    <property type="entry name" value="Aldehyde dehydrogenase"/>
    <property type="match status" value="1"/>
</dbReference>
<dbReference type="GO" id="GO:0005737">
    <property type="term" value="C:cytoplasm"/>
    <property type="evidence" value="ECO:0007669"/>
    <property type="project" value="TreeGrafter"/>
</dbReference>
<dbReference type="PROSITE" id="PS00687">
    <property type="entry name" value="ALDEHYDE_DEHYDR_GLU"/>
    <property type="match status" value="1"/>
</dbReference>
<evidence type="ECO:0000256" key="4">
    <source>
        <dbReference type="PROSITE-ProRule" id="PRU10007"/>
    </source>
</evidence>
<keyword evidence="7" id="KW-0812">Transmembrane</keyword>
<dbReference type="InterPro" id="IPR012394">
    <property type="entry name" value="Aldehyde_DH_NAD(P)"/>
</dbReference>
<organism evidence="9 10">
    <name type="scientific">Laodelphax striatellus</name>
    <name type="common">Small brown planthopper</name>
    <name type="synonym">Delphax striatella</name>
    <dbReference type="NCBI Taxonomy" id="195883"/>
    <lineage>
        <taxon>Eukaryota</taxon>
        <taxon>Metazoa</taxon>
        <taxon>Ecdysozoa</taxon>
        <taxon>Arthropoda</taxon>
        <taxon>Hexapoda</taxon>
        <taxon>Insecta</taxon>
        <taxon>Pterygota</taxon>
        <taxon>Neoptera</taxon>
        <taxon>Paraneoptera</taxon>
        <taxon>Hemiptera</taxon>
        <taxon>Auchenorrhyncha</taxon>
        <taxon>Fulgoroidea</taxon>
        <taxon>Delphacidae</taxon>
        <taxon>Criomorphinae</taxon>
        <taxon>Laodelphax</taxon>
    </lineage>
</organism>
<evidence type="ECO:0000256" key="2">
    <source>
        <dbReference type="ARBA" id="ARBA00023002"/>
    </source>
</evidence>
<evidence type="ECO:0000256" key="5">
    <source>
        <dbReference type="RuleBase" id="RU003345"/>
    </source>
</evidence>
<dbReference type="GO" id="GO:0004029">
    <property type="term" value="F:aldehyde dehydrogenase (NAD+) activity"/>
    <property type="evidence" value="ECO:0007669"/>
    <property type="project" value="TreeGrafter"/>
</dbReference>
<keyword evidence="10" id="KW-1185">Reference proteome</keyword>
<dbReference type="InterPro" id="IPR016161">
    <property type="entry name" value="Ald_DH/histidinol_DH"/>
</dbReference>
<evidence type="ECO:0000313" key="10">
    <source>
        <dbReference type="Proteomes" id="UP000291343"/>
    </source>
</evidence>
<feature type="active site" evidence="4">
    <location>
        <position position="292"/>
    </location>
</feature>
<evidence type="ECO:0000256" key="3">
    <source>
        <dbReference type="ARBA" id="ARBA00023027"/>
    </source>
</evidence>
<dbReference type="PANTHER" id="PTHR43570:SF16">
    <property type="entry name" value="ALDEHYDE DEHYDROGENASE TYPE III, ISOFORM Q"/>
    <property type="match status" value="1"/>
</dbReference>
<dbReference type="PANTHER" id="PTHR43570">
    <property type="entry name" value="ALDEHYDE DEHYDROGENASE"/>
    <property type="match status" value="1"/>
</dbReference>
<evidence type="ECO:0000313" key="9">
    <source>
        <dbReference type="EMBL" id="RZF41529.1"/>
    </source>
</evidence>
<dbReference type="Pfam" id="PF00171">
    <property type="entry name" value="Aldedh"/>
    <property type="match status" value="1"/>
</dbReference>
<reference evidence="9 10" key="1">
    <citation type="journal article" date="2017" name="Gigascience">
        <title>Genome sequence of the small brown planthopper, Laodelphax striatellus.</title>
        <authorList>
            <person name="Zhu J."/>
            <person name="Jiang F."/>
            <person name="Wang X."/>
            <person name="Yang P."/>
            <person name="Bao Y."/>
            <person name="Zhao W."/>
            <person name="Wang W."/>
            <person name="Lu H."/>
            <person name="Wang Q."/>
            <person name="Cui N."/>
            <person name="Li J."/>
            <person name="Chen X."/>
            <person name="Luo L."/>
            <person name="Yu J."/>
            <person name="Kang L."/>
            <person name="Cui F."/>
        </authorList>
    </citation>
    <scope>NUCLEOTIDE SEQUENCE [LARGE SCALE GENOMIC DNA]</scope>
    <source>
        <strain evidence="9">Lst14</strain>
    </source>
</reference>
<dbReference type="SUPFAM" id="SSF53720">
    <property type="entry name" value="ALDH-like"/>
    <property type="match status" value="1"/>
</dbReference>
<evidence type="ECO:0000259" key="8">
    <source>
        <dbReference type="Pfam" id="PF00171"/>
    </source>
</evidence>
<dbReference type="InterPro" id="IPR016162">
    <property type="entry name" value="Ald_DH_N"/>
</dbReference>
<feature type="region of interest" description="Disordered" evidence="6">
    <location>
        <begin position="1"/>
        <end position="49"/>
    </location>
</feature>
<evidence type="ECO:0000256" key="1">
    <source>
        <dbReference type="ARBA" id="ARBA00009986"/>
    </source>
</evidence>
<keyword evidence="3" id="KW-0520">NAD</keyword>
<evidence type="ECO:0000256" key="6">
    <source>
        <dbReference type="SAM" id="MobiDB-lite"/>
    </source>
</evidence>
<dbReference type="Gene3D" id="3.40.605.10">
    <property type="entry name" value="Aldehyde Dehydrogenase, Chain A, domain 1"/>
    <property type="match status" value="1"/>
</dbReference>
<dbReference type="Proteomes" id="UP000291343">
    <property type="component" value="Unassembled WGS sequence"/>
</dbReference>
<feature type="transmembrane region" description="Helical" evidence="7">
    <location>
        <begin position="552"/>
        <end position="573"/>
    </location>
</feature>
<evidence type="ECO:0000256" key="7">
    <source>
        <dbReference type="SAM" id="Phobius"/>
    </source>
</evidence>
<dbReference type="InterPro" id="IPR016163">
    <property type="entry name" value="Ald_DH_C"/>
</dbReference>